<evidence type="ECO:0000259" key="2">
    <source>
        <dbReference type="Pfam" id="PF13648"/>
    </source>
</evidence>
<gene>
    <name evidence="3" type="ORF">MUN68_017730</name>
</gene>
<dbReference type="RefSeq" id="WP_249996283.1">
    <property type="nucleotide sequence ID" value="NZ_CP116221.1"/>
</dbReference>
<evidence type="ECO:0000256" key="1">
    <source>
        <dbReference type="SAM" id="SignalP"/>
    </source>
</evidence>
<feature type="domain" description="Lipocalin-like" evidence="2">
    <location>
        <begin position="30"/>
        <end position="109"/>
    </location>
</feature>
<dbReference type="Proteomes" id="UP001202717">
    <property type="component" value="Chromosome"/>
</dbReference>
<organism evidence="3 4">
    <name type="scientific">Psychroserpens ponticola</name>
    <dbReference type="NCBI Taxonomy" id="2932268"/>
    <lineage>
        <taxon>Bacteria</taxon>
        <taxon>Pseudomonadati</taxon>
        <taxon>Bacteroidota</taxon>
        <taxon>Flavobacteriia</taxon>
        <taxon>Flavobacteriales</taxon>
        <taxon>Flavobacteriaceae</taxon>
        <taxon>Psychroserpens</taxon>
    </lineage>
</organism>
<reference evidence="3 4" key="1">
    <citation type="submission" date="2023-01" db="EMBL/GenBank/DDBJ databases">
        <title>Psychroserpens ponticola sp. nov., isolated from seawater.</title>
        <authorList>
            <person name="Kristyanto S."/>
            <person name="Jung J."/>
            <person name="Kim J.M."/>
            <person name="Jeon C.O."/>
        </authorList>
    </citation>
    <scope>NUCLEOTIDE SEQUENCE [LARGE SCALE GENOMIC DNA]</scope>
    <source>
        <strain evidence="3 4">MSW6</strain>
    </source>
</reference>
<name>A0ABY7RXL6_9FLAO</name>
<dbReference type="InterPro" id="IPR024311">
    <property type="entry name" value="Lipocalin-like"/>
</dbReference>
<sequence length="140" mass="15931">MKKLILFLSVFTLVFSSCGNDDDSSSQDQIIGTWTFHKLFIDDIEQSLTSCQMQETFNFKSNGTVSYKYFEVIQGICELEESNSGTWSNDGNSIYTLTIEGNNSSEELTFVANTFYFEHSDAIDPLDPVFATYKEVYIKN</sequence>
<dbReference type="EMBL" id="CP116221">
    <property type="protein sequence ID" value="WCO01889.1"/>
    <property type="molecule type" value="Genomic_DNA"/>
</dbReference>
<dbReference type="Pfam" id="PF13648">
    <property type="entry name" value="Lipocalin_4"/>
    <property type="match status" value="1"/>
</dbReference>
<accession>A0ABY7RXL6</accession>
<evidence type="ECO:0000313" key="3">
    <source>
        <dbReference type="EMBL" id="WCO01889.1"/>
    </source>
</evidence>
<protein>
    <submittedName>
        <fullName evidence="3">Lipocalin family protein</fullName>
    </submittedName>
</protein>
<keyword evidence="1" id="KW-0732">Signal</keyword>
<keyword evidence="4" id="KW-1185">Reference proteome</keyword>
<feature type="chain" id="PRO_5045583734" evidence="1">
    <location>
        <begin position="20"/>
        <end position="140"/>
    </location>
</feature>
<proteinExistence type="predicted"/>
<evidence type="ECO:0000313" key="4">
    <source>
        <dbReference type="Proteomes" id="UP001202717"/>
    </source>
</evidence>
<feature type="signal peptide" evidence="1">
    <location>
        <begin position="1"/>
        <end position="19"/>
    </location>
</feature>
<dbReference type="PROSITE" id="PS51257">
    <property type="entry name" value="PROKAR_LIPOPROTEIN"/>
    <property type="match status" value="1"/>
</dbReference>